<dbReference type="EMBL" id="JAHVHU010000002">
    <property type="protein sequence ID" value="MBY5956958.1"/>
    <property type="molecule type" value="Genomic_DNA"/>
</dbReference>
<keyword evidence="3" id="KW-0804">Transcription</keyword>
<protein>
    <submittedName>
        <fullName evidence="6">UpxY family transcription antiterminator</fullName>
    </submittedName>
</protein>
<reference evidence="6" key="1">
    <citation type="submission" date="2021-06" db="EMBL/GenBank/DDBJ databases">
        <title>44 bacteria genomes isolated from Dapeng, Shenzhen.</title>
        <authorList>
            <person name="Zheng W."/>
            <person name="Yu S."/>
            <person name="Huang Y."/>
        </authorList>
    </citation>
    <scope>NUCLEOTIDE SEQUENCE</scope>
    <source>
        <strain evidence="6">DP5N28-2</strain>
    </source>
</reference>
<dbReference type="RefSeq" id="WP_222578472.1">
    <property type="nucleotide sequence ID" value="NZ_JAHVHU010000002.1"/>
</dbReference>
<dbReference type="CDD" id="cd09895">
    <property type="entry name" value="NGN_SP_UpxY"/>
    <property type="match status" value="1"/>
</dbReference>
<dbReference type="NCBIfam" id="NF033644">
    <property type="entry name" value="antiterm_UpxY"/>
    <property type="match status" value="1"/>
</dbReference>
<comment type="caution">
    <text evidence="6">The sequence shown here is derived from an EMBL/GenBank/DDBJ whole genome shotgun (WGS) entry which is preliminary data.</text>
</comment>
<organism evidence="6 7">
    <name type="scientific">Membranihabitans marinus</name>
    <dbReference type="NCBI Taxonomy" id="1227546"/>
    <lineage>
        <taxon>Bacteria</taxon>
        <taxon>Pseudomonadati</taxon>
        <taxon>Bacteroidota</taxon>
        <taxon>Saprospiria</taxon>
        <taxon>Saprospirales</taxon>
        <taxon>Saprospiraceae</taxon>
        <taxon>Membranihabitans</taxon>
    </lineage>
</organism>
<proteinExistence type="predicted"/>
<evidence type="ECO:0000256" key="2">
    <source>
        <dbReference type="ARBA" id="ARBA00023015"/>
    </source>
</evidence>
<dbReference type="PANTHER" id="PTHR30265">
    <property type="entry name" value="RHO-INTERACTING TRANSCRIPTION TERMINATION FACTOR NUSG"/>
    <property type="match status" value="1"/>
</dbReference>
<evidence type="ECO:0000259" key="4">
    <source>
        <dbReference type="Pfam" id="PF02357"/>
    </source>
</evidence>
<evidence type="ECO:0000256" key="3">
    <source>
        <dbReference type="ARBA" id="ARBA00023163"/>
    </source>
</evidence>
<accession>A0A953HS85</accession>
<dbReference type="Proteomes" id="UP000753961">
    <property type="component" value="Unassembled WGS sequence"/>
</dbReference>
<keyword evidence="7" id="KW-1185">Reference proteome</keyword>
<sequence>MALLDDKKHWYAVRTRNRSEKWVVQQLHDKDVEAWIPLKWSIKKYPGRTRKTQIPLIYGYVFVFIDQREYVKVLEAEGVFEFVRFNQQIPTIPADQIELLKYITGENQTMKVQMTDSVMERGDQVEIIGGELTGMSGELVEFKGKHRVLMRMENVGISFFIEVPKEKLRKKK</sequence>
<keyword evidence="1" id="KW-0889">Transcription antitermination</keyword>
<dbReference type="Pfam" id="PF02357">
    <property type="entry name" value="NusG"/>
    <property type="match status" value="1"/>
</dbReference>
<dbReference type="PANTHER" id="PTHR30265:SF4">
    <property type="entry name" value="KOW MOTIF FAMILY PROTEIN, EXPRESSED"/>
    <property type="match status" value="1"/>
</dbReference>
<dbReference type="SUPFAM" id="SSF82679">
    <property type="entry name" value="N-utilization substance G protein NusG, N-terminal domain"/>
    <property type="match status" value="1"/>
</dbReference>
<feature type="domain" description="Spt5 KOW" evidence="5">
    <location>
        <begin position="122"/>
        <end position="170"/>
    </location>
</feature>
<dbReference type="Gene3D" id="3.30.70.940">
    <property type="entry name" value="NusG, N-terminal domain"/>
    <property type="match status" value="1"/>
</dbReference>
<feature type="domain" description="NusG-like N-terminal" evidence="4">
    <location>
        <begin position="8"/>
        <end position="100"/>
    </location>
</feature>
<evidence type="ECO:0000259" key="5">
    <source>
        <dbReference type="Pfam" id="PF23284"/>
    </source>
</evidence>
<name>A0A953HS85_9BACT</name>
<dbReference type="AlphaFoldDB" id="A0A953HS85"/>
<dbReference type="GO" id="GO:0006354">
    <property type="term" value="P:DNA-templated transcription elongation"/>
    <property type="evidence" value="ECO:0007669"/>
    <property type="project" value="InterPro"/>
</dbReference>
<dbReference type="Pfam" id="PF23284">
    <property type="entry name" value="KOW2_Spt5"/>
    <property type="match status" value="1"/>
</dbReference>
<evidence type="ECO:0000256" key="1">
    <source>
        <dbReference type="ARBA" id="ARBA00022814"/>
    </source>
</evidence>
<dbReference type="InterPro" id="IPR041975">
    <property type="entry name" value="KOW_Spt5_2"/>
</dbReference>
<evidence type="ECO:0000313" key="6">
    <source>
        <dbReference type="EMBL" id="MBY5956958.1"/>
    </source>
</evidence>
<keyword evidence="2" id="KW-0805">Transcription regulation</keyword>
<gene>
    <name evidence="6" type="ORF">KUV50_02345</name>
</gene>
<dbReference type="GO" id="GO:0031564">
    <property type="term" value="P:transcription antitermination"/>
    <property type="evidence" value="ECO:0007669"/>
    <property type="project" value="UniProtKB-KW"/>
</dbReference>
<evidence type="ECO:0000313" key="7">
    <source>
        <dbReference type="Proteomes" id="UP000753961"/>
    </source>
</evidence>
<dbReference type="InterPro" id="IPR006645">
    <property type="entry name" value="NGN-like_dom"/>
</dbReference>
<dbReference type="InterPro" id="IPR043425">
    <property type="entry name" value="NusG-like"/>
</dbReference>
<dbReference type="InterPro" id="IPR036735">
    <property type="entry name" value="NGN_dom_sf"/>
</dbReference>